<dbReference type="EC" id="1.14.13.196" evidence="4"/>
<proteinExistence type="inferred from homology"/>
<name>R4XI75_TAPDE</name>
<evidence type="ECO:0000256" key="11">
    <source>
        <dbReference type="SAM" id="MobiDB-lite"/>
    </source>
</evidence>
<keyword evidence="6" id="KW-0274">FAD</keyword>
<dbReference type="AlphaFoldDB" id="R4XI75"/>
<evidence type="ECO:0000256" key="9">
    <source>
        <dbReference type="ARBA" id="ARBA00047598"/>
    </source>
</evidence>
<dbReference type="Gene3D" id="3.50.50.60">
    <property type="entry name" value="FAD/NAD(P)-binding domain"/>
    <property type="match status" value="1"/>
</dbReference>
<protein>
    <recommendedName>
        <fullName evidence="4">L-ornithine N(5)-monooxygenase [NAD(P)H]</fullName>
        <ecNumber evidence="4">1.14.13.196</ecNumber>
    </recommendedName>
</protein>
<dbReference type="PRINTS" id="PR00411">
    <property type="entry name" value="PNDRDTASEI"/>
</dbReference>
<evidence type="ECO:0000256" key="2">
    <source>
        <dbReference type="ARBA" id="ARBA00004924"/>
    </source>
</evidence>
<keyword evidence="8" id="KW-0560">Oxidoreductase</keyword>
<comment type="catalytic activity">
    <reaction evidence="10">
        <text>L-ornithine + NADH + O2 = N(5)-hydroxy-L-ornithine + NAD(+) + H2O</text>
        <dbReference type="Rhea" id="RHEA:41512"/>
        <dbReference type="ChEBI" id="CHEBI:15377"/>
        <dbReference type="ChEBI" id="CHEBI:15379"/>
        <dbReference type="ChEBI" id="CHEBI:46911"/>
        <dbReference type="ChEBI" id="CHEBI:57540"/>
        <dbReference type="ChEBI" id="CHEBI:57945"/>
        <dbReference type="ChEBI" id="CHEBI:78275"/>
        <dbReference type="EC" id="1.14.13.196"/>
    </reaction>
</comment>
<dbReference type="OrthoDB" id="3519933at2759"/>
<dbReference type="Proteomes" id="UP000013776">
    <property type="component" value="Unassembled WGS sequence"/>
</dbReference>
<evidence type="ECO:0000256" key="10">
    <source>
        <dbReference type="ARBA" id="ARBA00049248"/>
    </source>
</evidence>
<dbReference type="PRINTS" id="PR00368">
    <property type="entry name" value="FADPNR"/>
</dbReference>
<dbReference type="VEuPathDB" id="FungiDB:TAPDE_004586"/>
<evidence type="ECO:0000313" key="13">
    <source>
        <dbReference type="Proteomes" id="UP000013776"/>
    </source>
</evidence>
<evidence type="ECO:0000256" key="8">
    <source>
        <dbReference type="ARBA" id="ARBA00023002"/>
    </source>
</evidence>
<reference evidence="12 13" key="1">
    <citation type="journal article" date="2013" name="MBio">
        <title>Genome sequencing of the plant pathogen Taphrina deformans, the causal agent of peach leaf curl.</title>
        <authorList>
            <person name="Cisse O.H."/>
            <person name="Almeida J.M.G.C.F."/>
            <person name="Fonseca A."/>
            <person name="Kumar A.A."/>
            <person name="Salojaervi J."/>
            <person name="Overmyer K."/>
            <person name="Hauser P.M."/>
            <person name="Pagni M."/>
        </authorList>
    </citation>
    <scope>NUCLEOTIDE SEQUENCE [LARGE SCALE GENOMIC DNA]</scope>
    <source>
        <strain evidence="13">PYCC 5710 / ATCC 11124 / CBS 356.35 / IMI 108563 / JCM 9778 / NBRC 8474</strain>
    </source>
</reference>
<dbReference type="Pfam" id="PF13434">
    <property type="entry name" value="Lys_Orn_oxgnase"/>
    <property type="match status" value="1"/>
</dbReference>
<evidence type="ECO:0000256" key="7">
    <source>
        <dbReference type="ARBA" id="ARBA00022857"/>
    </source>
</evidence>
<gene>
    <name evidence="12" type="ORF">TAPDE_004586</name>
</gene>
<keyword evidence="13" id="KW-1185">Reference proteome</keyword>
<evidence type="ECO:0000313" key="12">
    <source>
        <dbReference type="EMBL" id="CCG84184.1"/>
    </source>
</evidence>
<dbReference type="EMBL" id="CAHR02000209">
    <property type="protein sequence ID" value="CCG84184.1"/>
    <property type="molecule type" value="Genomic_DNA"/>
</dbReference>
<comment type="catalytic activity">
    <reaction evidence="9">
        <text>L-ornithine + NADPH + O2 = N(5)-hydroxy-L-ornithine + NADP(+) + H2O</text>
        <dbReference type="Rhea" id="RHEA:41508"/>
        <dbReference type="ChEBI" id="CHEBI:15377"/>
        <dbReference type="ChEBI" id="CHEBI:15379"/>
        <dbReference type="ChEBI" id="CHEBI:46911"/>
        <dbReference type="ChEBI" id="CHEBI:57783"/>
        <dbReference type="ChEBI" id="CHEBI:58349"/>
        <dbReference type="ChEBI" id="CHEBI:78275"/>
        <dbReference type="EC" id="1.14.13.196"/>
    </reaction>
</comment>
<comment type="pathway">
    <text evidence="2">Siderophore biosynthesis.</text>
</comment>
<organism evidence="12 13">
    <name type="scientific">Taphrina deformans (strain PYCC 5710 / ATCC 11124 / CBS 356.35 / IMI 108563 / JCM 9778 / NBRC 8474)</name>
    <name type="common">Peach leaf curl fungus</name>
    <name type="synonym">Lalaria deformans</name>
    <dbReference type="NCBI Taxonomy" id="1097556"/>
    <lineage>
        <taxon>Eukaryota</taxon>
        <taxon>Fungi</taxon>
        <taxon>Dikarya</taxon>
        <taxon>Ascomycota</taxon>
        <taxon>Taphrinomycotina</taxon>
        <taxon>Taphrinomycetes</taxon>
        <taxon>Taphrinales</taxon>
        <taxon>Taphrinaceae</taxon>
        <taxon>Taphrina</taxon>
    </lineage>
</organism>
<dbReference type="STRING" id="1097556.R4XI75"/>
<dbReference type="PANTHER" id="PTHR42802:SF1">
    <property type="entry name" value="L-ORNITHINE N(5)-MONOOXYGENASE"/>
    <property type="match status" value="1"/>
</dbReference>
<feature type="compositionally biased region" description="Polar residues" evidence="11">
    <location>
        <begin position="447"/>
        <end position="470"/>
    </location>
</feature>
<dbReference type="GO" id="GO:0006879">
    <property type="term" value="P:intracellular iron ion homeostasis"/>
    <property type="evidence" value="ECO:0007669"/>
    <property type="project" value="TreeGrafter"/>
</dbReference>
<dbReference type="InterPro" id="IPR025700">
    <property type="entry name" value="Lys/Orn_oxygenase"/>
</dbReference>
<evidence type="ECO:0000256" key="4">
    <source>
        <dbReference type="ARBA" id="ARBA00012881"/>
    </source>
</evidence>
<dbReference type="SUPFAM" id="SSF51905">
    <property type="entry name" value="FAD/NAD(P)-binding domain"/>
    <property type="match status" value="1"/>
</dbReference>
<sequence>MVDHDSTVHDFLSVGFGPAGLAIAVAAYEKKLLSFVALEKQEDFKWHPGMLIPGAHMQISFIKDLATLRDPKSEFTFLNYLFEHGRLLKFLNLDTFLPAREEYQDYMYWAAKKVDSSGSVKYNTSVKTIEPTDDRRVLKVVATGPAGESTFFTKNVILCTGGQPSIPESFPKHNHLHHSSEFLEVLPKIGKESELKHGICVIGSGQSAAEIWTHLTKVYPNTKINLKFRSSALKPSDDSPFVNEIFDPAGRIDEWYEMKPDARQALITESRATNYSVVRLTLLEEMYHHLYTQELPGHEKPHTLSPNTSIESWDADSSDSITIETRNVLTDKKSMATFDYIFCATGYQRTFHKEVLSKFDDVKWNKAADEPATDRLYRVQRTDGDHKAGIYLQGLCESSHGLSDTLLSVLSTRGMEVVEDIQKRDSLQPAKPSPTFQSDAFPGSARLPSTTGSDYGSVSSPERTESPTTE</sequence>
<evidence type="ECO:0000256" key="3">
    <source>
        <dbReference type="ARBA" id="ARBA00007588"/>
    </source>
</evidence>
<comment type="cofactor">
    <cofactor evidence="1">
        <name>FAD</name>
        <dbReference type="ChEBI" id="CHEBI:57692"/>
    </cofactor>
</comment>
<dbReference type="InterPro" id="IPR036188">
    <property type="entry name" value="FAD/NAD-bd_sf"/>
</dbReference>
<evidence type="ECO:0000256" key="5">
    <source>
        <dbReference type="ARBA" id="ARBA00022630"/>
    </source>
</evidence>
<comment type="similarity">
    <text evidence="3">Belongs to the lysine N(6)-hydroxylase/L-ornithine N(5)-oxygenase family.</text>
</comment>
<evidence type="ECO:0000256" key="1">
    <source>
        <dbReference type="ARBA" id="ARBA00001974"/>
    </source>
</evidence>
<feature type="region of interest" description="Disordered" evidence="11">
    <location>
        <begin position="423"/>
        <end position="470"/>
    </location>
</feature>
<keyword evidence="7" id="KW-0521">NADP</keyword>
<evidence type="ECO:0000256" key="6">
    <source>
        <dbReference type="ARBA" id="ARBA00022827"/>
    </source>
</evidence>
<dbReference type="PANTHER" id="PTHR42802">
    <property type="entry name" value="MONOOXYGENASE"/>
    <property type="match status" value="1"/>
</dbReference>
<comment type="caution">
    <text evidence="12">The sequence shown here is derived from an EMBL/GenBank/DDBJ whole genome shotgun (WGS) entry which is preliminary data.</text>
</comment>
<dbReference type="eggNOG" id="KOG1399">
    <property type="taxonomic scope" value="Eukaryota"/>
</dbReference>
<accession>R4XI75</accession>
<keyword evidence="5" id="KW-0285">Flavoprotein</keyword>
<dbReference type="GO" id="GO:0016491">
    <property type="term" value="F:oxidoreductase activity"/>
    <property type="evidence" value="ECO:0007669"/>
    <property type="project" value="UniProtKB-KW"/>
</dbReference>